<dbReference type="InterPro" id="IPR027385">
    <property type="entry name" value="Beta-barrel_OMP"/>
</dbReference>
<organism evidence="4 5">
    <name type="scientific">Thermaurantimonas aggregans</name>
    <dbReference type="NCBI Taxonomy" id="2173829"/>
    <lineage>
        <taxon>Bacteria</taxon>
        <taxon>Pseudomonadati</taxon>
        <taxon>Bacteroidota</taxon>
        <taxon>Flavobacteriia</taxon>
        <taxon>Flavobacteriales</taxon>
        <taxon>Schleiferiaceae</taxon>
        <taxon>Thermaurantimonas</taxon>
    </lineage>
</organism>
<evidence type="ECO:0000256" key="2">
    <source>
        <dbReference type="SAM" id="SignalP"/>
    </source>
</evidence>
<keyword evidence="5" id="KW-1185">Reference proteome</keyword>
<dbReference type="Proteomes" id="UP000286715">
    <property type="component" value="Unassembled WGS sequence"/>
</dbReference>
<keyword evidence="1 2" id="KW-0732">Signal</keyword>
<feature type="signal peptide" evidence="2">
    <location>
        <begin position="1"/>
        <end position="19"/>
    </location>
</feature>
<dbReference type="EMBL" id="BHZE01000021">
    <property type="protein sequence ID" value="GCD78353.1"/>
    <property type="molecule type" value="Genomic_DNA"/>
</dbReference>
<dbReference type="RefSeq" id="WP_124398413.1">
    <property type="nucleotide sequence ID" value="NZ_BHZE01000021.1"/>
</dbReference>
<gene>
    <name evidence="4" type="ORF">JCM31826_18350</name>
</gene>
<proteinExistence type="predicted"/>
<sequence length="222" mass="23862">MKTNFFAVLLSLASLAANAQFKAGSKLITGDVSFGNSSNKVEDKTNNITTVTNGPKQSDFGISAAGGYFLNDKLAIGLGIGFAVSTSEEQLDPNTTSETRSNVFSISPFVRYYIPYNEKFAFFGDFSLGVGFGNYVDKLNVGNLTTEQKSSSNILLTGITPGFNYMVHKNIGLEIRYGFLGYSSLSLKVDGSNPGNYTKVSTTTFGLDFGLNTLNFGIVVFL</sequence>
<dbReference type="InterPro" id="IPR011250">
    <property type="entry name" value="OMP/PagP_B-barrel"/>
</dbReference>
<dbReference type="Pfam" id="PF13505">
    <property type="entry name" value="OMP_b-brl"/>
    <property type="match status" value="1"/>
</dbReference>
<name>A0A401XMZ3_9FLAO</name>
<dbReference type="SUPFAM" id="SSF56925">
    <property type="entry name" value="OMPA-like"/>
    <property type="match status" value="1"/>
</dbReference>
<dbReference type="OrthoDB" id="945117at2"/>
<comment type="caution">
    <text evidence="4">The sequence shown here is derived from an EMBL/GenBank/DDBJ whole genome shotgun (WGS) entry which is preliminary data.</text>
</comment>
<evidence type="ECO:0000313" key="5">
    <source>
        <dbReference type="Proteomes" id="UP000286715"/>
    </source>
</evidence>
<protein>
    <recommendedName>
        <fullName evidence="3">Outer membrane protein beta-barrel domain-containing protein</fullName>
    </recommendedName>
</protein>
<dbReference type="AlphaFoldDB" id="A0A401XMZ3"/>
<evidence type="ECO:0000313" key="4">
    <source>
        <dbReference type="EMBL" id="GCD78353.1"/>
    </source>
</evidence>
<accession>A0A401XMZ3</accession>
<feature type="chain" id="PRO_5019540063" description="Outer membrane protein beta-barrel domain-containing protein" evidence="2">
    <location>
        <begin position="20"/>
        <end position="222"/>
    </location>
</feature>
<evidence type="ECO:0000259" key="3">
    <source>
        <dbReference type="Pfam" id="PF13505"/>
    </source>
</evidence>
<feature type="domain" description="Outer membrane protein beta-barrel" evidence="3">
    <location>
        <begin position="7"/>
        <end position="211"/>
    </location>
</feature>
<evidence type="ECO:0000256" key="1">
    <source>
        <dbReference type="ARBA" id="ARBA00022729"/>
    </source>
</evidence>
<dbReference type="Gene3D" id="2.40.160.20">
    <property type="match status" value="1"/>
</dbReference>
<reference evidence="4 5" key="1">
    <citation type="submission" date="2018-11" db="EMBL/GenBank/DDBJ databases">
        <title>Schleiferia aggregans sp. nov., a moderately thermophilic heterotrophic bacterium isolated from microbial mats at a terrestrial hot spring.</title>
        <authorList>
            <person name="Iino T."/>
            <person name="Ohkuma M."/>
            <person name="Haruta S."/>
        </authorList>
    </citation>
    <scope>NUCLEOTIDE SEQUENCE [LARGE SCALE GENOMIC DNA]</scope>
    <source>
        <strain evidence="4 5">LA</strain>
    </source>
</reference>